<dbReference type="EC" id="2.7.7.7" evidence="3 13"/>
<comment type="subcellular location">
    <subcellularLocation>
        <location evidence="1 13">Cytoplasm</location>
    </subcellularLocation>
</comment>
<keyword evidence="7 13" id="KW-0548">Nucleotidyltransferase</keyword>
<dbReference type="GO" id="GO:0006260">
    <property type="term" value="P:DNA replication"/>
    <property type="evidence" value="ECO:0007669"/>
    <property type="project" value="UniProtKB-KW"/>
</dbReference>
<dbReference type="GO" id="GO:0003887">
    <property type="term" value="F:DNA-directed DNA polymerase activity"/>
    <property type="evidence" value="ECO:0007669"/>
    <property type="project" value="UniProtKB-UniRule"/>
</dbReference>
<name>A0AB38XS68_9ACTO</name>
<evidence type="ECO:0000256" key="7">
    <source>
        <dbReference type="ARBA" id="ARBA00022695"/>
    </source>
</evidence>
<dbReference type="InterPro" id="IPR011708">
    <property type="entry name" value="DNA_pol3_alpha_NTPase_dom"/>
</dbReference>
<proteinExistence type="inferred from homology"/>
<dbReference type="InterPro" id="IPR004805">
    <property type="entry name" value="DnaE2/DnaE/PolC"/>
</dbReference>
<evidence type="ECO:0000256" key="11">
    <source>
        <dbReference type="ARBA" id="ARBA00023204"/>
    </source>
</evidence>
<dbReference type="Pfam" id="PF02811">
    <property type="entry name" value="PHP"/>
    <property type="match status" value="1"/>
</dbReference>
<dbReference type="NCBIfam" id="TIGR00594">
    <property type="entry name" value="polc"/>
    <property type="match status" value="1"/>
</dbReference>
<keyword evidence="9 13" id="KW-0227">DNA damage</keyword>
<dbReference type="GO" id="GO:0006281">
    <property type="term" value="P:DNA repair"/>
    <property type="evidence" value="ECO:0007669"/>
    <property type="project" value="UniProtKB-UniRule"/>
</dbReference>
<dbReference type="Proteomes" id="UP001211044">
    <property type="component" value="Chromosome"/>
</dbReference>
<sequence length="1046" mass="114965">MYFPYYELHAHSAYSFLDGASSPAALVEEAATLGLEGIAITDTDGLYAAVQANMASRRVGINALYGAELTVEGACIPVIARGPKGYSALSELISKANLALGERKKAQYTLGQLSDQLADEAVILTGTKNGLLGKGEDVDRATLRRLKDLFPKDNIAVECTLYGVSGEAEWADYLAQLAKQESLRLVATTAARCARMRDRPLADVLAVTRMNKTLDEAQGFLPAARACLRSANEMGQLHRTHIEAVENTAYFGERCAFDLRLVAPDLPRPPVPEGHTPASWLRHLTYLGAQERYGSKRENPQAYAQLDHELAVIEKLDFPGYFLIVWDIVQFCKRKNILCQGRGSAANSAVCYVLGITAVDAVANKMMFERFLSPLRSGPPDIDVDIEAVRREEVIQYVYATYGRHHAGQVAAIQTYRPRSAVRDAARALGHPVGRASAWTKYAFGGKRKKVTRAEGIPQDVAQMADQLLQLPRHLGLHSGGMVLTRQPLTSVCPVQWAAMKDRSVLQWDKDDCADAGLVKFDLLGLGMLTALRLAFDAIQEDEQREKPLALHNMPAEDPRVYELLQRADTVGVFQVESRAQMNTLPRLKPRNFYDIVVEVALIRPGPIQGQAVNPYINRRNGREEVTYLHPLLKPALEKTLGVPLFQEQLMQIAVDAAGLSPARADELRKAMGAKRSVEKMELLEPELLSGMEQRGISEDVAKKIFSQLRGFAEFGFPESHAFSFAYIVYASAWLKVHYPEYFYAGILGAQPMGFYSPESLISDARRHGVAVGGPDCNVSQTGPTVQKGSIGRDLHTSPVKLDVRTDRLVRLGLEAVKGVGSFWANRIVSERDLFGPYLSLRDFAERSGAPASVIEALGQAGALSFTGLSRREVMWAAAAVANPISRKGQYQPYLPGTTPVVSVPELKRMGIEERMVADMSTMGISLSTHPFSPLRQEMTKRGVYPIAELSERADGDQVWVGGLVTHRQRPHTARGTTFLSLEDETGLANVVCSPGLWERYRQVATTSHALVVRGVIEKGDGVVAVVANKLVQILDVVPVHSRDFR</sequence>
<keyword evidence="6 13" id="KW-0808">Transferase</keyword>
<dbReference type="PANTHER" id="PTHR32294">
    <property type="entry name" value="DNA POLYMERASE III SUBUNIT ALPHA"/>
    <property type="match status" value="1"/>
</dbReference>
<dbReference type="InterPro" id="IPR004013">
    <property type="entry name" value="PHP_dom"/>
</dbReference>
<dbReference type="InterPro" id="IPR029460">
    <property type="entry name" value="DNAPol_HHH"/>
</dbReference>
<evidence type="ECO:0000256" key="5">
    <source>
        <dbReference type="ARBA" id="ARBA00022490"/>
    </source>
</evidence>
<dbReference type="AlphaFoldDB" id="A0AB38XS68"/>
<dbReference type="InterPro" id="IPR003141">
    <property type="entry name" value="Pol/His_phosphatase_N"/>
</dbReference>
<dbReference type="NCBIfam" id="NF004225">
    <property type="entry name" value="PRK05672.1"/>
    <property type="match status" value="1"/>
</dbReference>
<evidence type="ECO:0000259" key="14">
    <source>
        <dbReference type="SMART" id="SM00481"/>
    </source>
</evidence>
<dbReference type="KEGG" id="wne:PIG85_05085"/>
<keyword evidence="5 13" id="KW-0963">Cytoplasm</keyword>
<dbReference type="Gene3D" id="3.20.20.140">
    <property type="entry name" value="Metal-dependent hydrolases"/>
    <property type="match status" value="1"/>
</dbReference>
<evidence type="ECO:0000256" key="13">
    <source>
        <dbReference type="HAMAP-Rule" id="MF_01902"/>
    </source>
</evidence>
<evidence type="ECO:0000256" key="6">
    <source>
        <dbReference type="ARBA" id="ARBA00022679"/>
    </source>
</evidence>
<evidence type="ECO:0000313" key="16">
    <source>
        <dbReference type="Proteomes" id="UP001211044"/>
    </source>
</evidence>
<dbReference type="InterPro" id="IPR004365">
    <property type="entry name" value="NA-bd_OB_tRNA"/>
</dbReference>
<keyword evidence="8 13" id="KW-0235">DNA replication</keyword>
<dbReference type="InterPro" id="IPR023073">
    <property type="entry name" value="DnaE2"/>
</dbReference>
<comment type="catalytic activity">
    <reaction evidence="12 13">
        <text>DNA(n) + a 2'-deoxyribonucleoside 5'-triphosphate = DNA(n+1) + diphosphate</text>
        <dbReference type="Rhea" id="RHEA:22508"/>
        <dbReference type="Rhea" id="RHEA-COMP:17339"/>
        <dbReference type="Rhea" id="RHEA-COMP:17340"/>
        <dbReference type="ChEBI" id="CHEBI:33019"/>
        <dbReference type="ChEBI" id="CHEBI:61560"/>
        <dbReference type="ChEBI" id="CHEBI:173112"/>
        <dbReference type="EC" id="2.7.7.7"/>
    </reaction>
</comment>
<dbReference type="Pfam" id="PF01336">
    <property type="entry name" value="tRNA_anti-codon"/>
    <property type="match status" value="1"/>
</dbReference>
<dbReference type="InterPro" id="IPR040982">
    <property type="entry name" value="DNA_pol3_finger"/>
</dbReference>
<dbReference type="InterPro" id="IPR012340">
    <property type="entry name" value="NA-bd_OB-fold"/>
</dbReference>
<comment type="function">
    <text evidence="13">DNA polymerase involved in damage-induced mutagenesis and translesion synthesis (TLS). It is not the major replicative DNA polymerase.</text>
</comment>
<evidence type="ECO:0000256" key="8">
    <source>
        <dbReference type="ARBA" id="ARBA00022705"/>
    </source>
</evidence>
<feature type="domain" description="Polymerase/histidinol phosphatase N-terminal" evidence="14">
    <location>
        <begin position="6"/>
        <end position="73"/>
    </location>
</feature>
<dbReference type="Pfam" id="PF14579">
    <property type="entry name" value="HHH_6"/>
    <property type="match status" value="1"/>
</dbReference>
<accession>A0AB38XS68</accession>
<evidence type="ECO:0000256" key="4">
    <source>
        <dbReference type="ARBA" id="ARBA00017273"/>
    </source>
</evidence>
<dbReference type="EMBL" id="CP116394">
    <property type="protein sequence ID" value="WCE47024.1"/>
    <property type="molecule type" value="Genomic_DNA"/>
</dbReference>
<dbReference type="GO" id="GO:0003676">
    <property type="term" value="F:nucleic acid binding"/>
    <property type="evidence" value="ECO:0007669"/>
    <property type="project" value="InterPro"/>
</dbReference>
<evidence type="ECO:0000256" key="2">
    <source>
        <dbReference type="ARBA" id="ARBA00007391"/>
    </source>
</evidence>
<dbReference type="Pfam" id="PF17657">
    <property type="entry name" value="DNA_pol3_finger"/>
    <property type="match status" value="1"/>
</dbReference>
<dbReference type="RefSeq" id="WP_004805414.1">
    <property type="nucleotide sequence ID" value="NZ_CP116394.1"/>
</dbReference>
<protein>
    <recommendedName>
        <fullName evidence="4 13">Error-prone DNA polymerase</fullName>
        <ecNumber evidence="3 13">2.7.7.7</ecNumber>
    </recommendedName>
</protein>
<evidence type="ECO:0000256" key="9">
    <source>
        <dbReference type="ARBA" id="ARBA00022763"/>
    </source>
</evidence>
<dbReference type="Gene3D" id="2.40.50.140">
    <property type="entry name" value="Nucleic acid-binding proteins"/>
    <property type="match status" value="1"/>
</dbReference>
<dbReference type="GO" id="GO:0005737">
    <property type="term" value="C:cytoplasm"/>
    <property type="evidence" value="ECO:0007669"/>
    <property type="project" value="UniProtKB-SubCell"/>
</dbReference>
<evidence type="ECO:0000256" key="1">
    <source>
        <dbReference type="ARBA" id="ARBA00004496"/>
    </source>
</evidence>
<evidence type="ECO:0000256" key="3">
    <source>
        <dbReference type="ARBA" id="ARBA00012417"/>
    </source>
</evidence>
<dbReference type="GO" id="GO:0008408">
    <property type="term" value="F:3'-5' exonuclease activity"/>
    <property type="evidence" value="ECO:0007669"/>
    <property type="project" value="InterPro"/>
</dbReference>
<evidence type="ECO:0000256" key="12">
    <source>
        <dbReference type="ARBA" id="ARBA00049244"/>
    </source>
</evidence>
<dbReference type="Pfam" id="PF07733">
    <property type="entry name" value="DNA_pol3_alpha"/>
    <property type="match status" value="1"/>
</dbReference>
<dbReference type="CDD" id="cd04485">
    <property type="entry name" value="DnaE_OBF"/>
    <property type="match status" value="1"/>
</dbReference>
<keyword evidence="10 13" id="KW-0239">DNA-directed DNA polymerase</keyword>
<dbReference type="Gene3D" id="1.10.150.870">
    <property type="match status" value="1"/>
</dbReference>
<evidence type="ECO:0000313" key="15">
    <source>
        <dbReference type="EMBL" id="WCE47024.1"/>
    </source>
</evidence>
<dbReference type="PANTHER" id="PTHR32294:SF4">
    <property type="entry name" value="ERROR-PRONE DNA POLYMERASE"/>
    <property type="match status" value="1"/>
</dbReference>
<dbReference type="SMART" id="SM00481">
    <property type="entry name" value="POLIIIAc"/>
    <property type="match status" value="1"/>
</dbReference>
<dbReference type="InterPro" id="IPR016195">
    <property type="entry name" value="Pol/histidinol_Pase-like"/>
</dbReference>
<keyword evidence="11 13" id="KW-0234">DNA repair</keyword>
<dbReference type="SUPFAM" id="SSF89550">
    <property type="entry name" value="PHP domain-like"/>
    <property type="match status" value="1"/>
</dbReference>
<gene>
    <name evidence="13" type="primary">dnaE2</name>
    <name evidence="15" type="ORF">PIG85_05085</name>
</gene>
<organism evidence="15 16">
    <name type="scientific">Winkia neuii subsp. anitrata</name>
    <dbReference type="NCBI Taxonomy" id="29318"/>
    <lineage>
        <taxon>Bacteria</taxon>
        <taxon>Bacillati</taxon>
        <taxon>Actinomycetota</taxon>
        <taxon>Actinomycetes</taxon>
        <taxon>Actinomycetales</taxon>
        <taxon>Actinomycetaceae</taxon>
        <taxon>Winkia</taxon>
    </lineage>
</organism>
<comment type="similarity">
    <text evidence="2 13">Belongs to the DNA polymerase type-C family. DnaE2 subfamily.</text>
</comment>
<dbReference type="HAMAP" id="MF_01902">
    <property type="entry name" value="DNApol_error_prone"/>
    <property type="match status" value="1"/>
</dbReference>
<evidence type="ECO:0000256" key="10">
    <source>
        <dbReference type="ARBA" id="ARBA00022932"/>
    </source>
</evidence>
<reference evidence="15" key="1">
    <citation type="submission" date="2023-01" db="EMBL/GenBank/DDBJ databases">
        <title>Comparative Genomic Analysis of the Clinically-Derived Winkia Strain NY0527 Provides Evidence into the Taxonomic Reassignment of Winkia neuii and Characterizes Their Virulence Traits.</title>
        <authorList>
            <person name="Cai X."/>
            <person name="Peng Y."/>
            <person name="Li M."/>
            <person name="Qiu Y."/>
            <person name="Wang Y."/>
            <person name="Xu L."/>
            <person name="Hou Q."/>
        </authorList>
    </citation>
    <scope>NUCLEOTIDE SEQUENCE</scope>
    <source>
        <strain evidence="15">NY0527</strain>
    </source>
</reference>